<dbReference type="EMBL" id="JBHSCW010000011">
    <property type="protein sequence ID" value="MFC4353247.1"/>
    <property type="molecule type" value="Genomic_DNA"/>
</dbReference>
<keyword evidence="1" id="KW-0472">Membrane</keyword>
<keyword evidence="3" id="KW-1185">Reference proteome</keyword>
<keyword evidence="1" id="KW-0812">Transmembrane</keyword>
<evidence type="ECO:0000313" key="2">
    <source>
        <dbReference type="EMBL" id="MFC4353247.1"/>
    </source>
</evidence>
<gene>
    <name evidence="2" type="ORF">ACFOW6_16990</name>
</gene>
<feature type="transmembrane region" description="Helical" evidence="1">
    <location>
        <begin position="76"/>
        <end position="93"/>
    </location>
</feature>
<dbReference type="Pfam" id="PF09928">
    <property type="entry name" value="DUF2160"/>
    <property type="match status" value="1"/>
</dbReference>
<dbReference type="Proteomes" id="UP001595799">
    <property type="component" value="Unassembled WGS sequence"/>
</dbReference>
<keyword evidence="1" id="KW-1133">Transmembrane helix</keyword>
<dbReference type="RefSeq" id="WP_382423622.1">
    <property type="nucleotide sequence ID" value="NZ_JBHSCW010000011.1"/>
</dbReference>
<proteinExistence type="predicted"/>
<reference evidence="3" key="1">
    <citation type="journal article" date="2019" name="Int. J. Syst. Evol. Microbiol.">
        <title>The Global Catalogue of Microorganisms (GCM) 10K type strain sequencing project: providing services to taxonomists for standard genome sequencing and annotation.</title>
        <authorList>
            <consortium name="The Broad Institute Genomics Platform"/>
            <consortium name="The Broad Institute Genome Sequencing Center for Infectious Disease"/>
            <person name="Wu L."/>
            <person name="Ma J."/>
        </authorList>
    </citation>
    <scope>NUCLEOTIDE SEQUENCE [LARGE SCALE GENOMIC DNA]</scope>
    <source>
        <strain evidence="3">CECT 8472</strain>
    </source>
</reference>
<protein>
    <submittedName>
        <fullName evidence="2">DUF2160 domain-containing protein</fullName>
    </submittedName>
</protein>
<accession>A0ABV8UR69</accession>
<feature type="transmembrane region" description="Helical" evidence="1">
    <location>
        <begin position="52"/>
        <end position="70"/>
    </location>
</feature>
<organism evidence="2 3">
    <name type="scientific">Fodinicurvata halophila</name>
    <dbReference type="NCBI Taxonomy" id="1419723"/>
    <lineage>
        <taxon>Bacteria</taxon>
        <taxon>Pseudomonadati</taxon>
        <taxon>Pseudomonadota</taxon>
        <taxon>Alphaproteobacteria</taxon>
        <taxon>Rhodospirillales</taxon>
        <taxon>Rhodovibrionaceae</taxon>
        <taxon>Fodinicurvata</taxon>
    </lineage>
</organism>
<dbReference type="InterPro" id="IPR018678">
    <property type="entry name" value="DUF2160_TM"/>
</dbReference>
<feature type="transmembrane region" description="Helical" evidence="1">
    <location>
        <begin position="12"/>
        <end position="31"/>
    </location>
</feature>
<evidence type="ECO:0000256" key="1">
    <source>
        <dbReference type="SAM" id="Phobius"/>
    </source>
</evidence>
<evidence type="ECO:0000313" key="3">
    <source>
        <dbReference type="Proteomes" id="UP001595799"/>
    </source>
</evidence>
<sequence length="94" mass="10708">MEINLQWMAWTWQTGLFFTGIVLGLVVMSLWQQVSPTMERVGILGIATTRGDRFFISLLGSAYIHVLWIGFVDLNLLWASALSILYAVAVFRWV</sequence>
<comment type="caution">
    <text evidence="2">The sequence shown here is derived from an EMBL/GenBank/DDBJ whole genome shotgun (WGS) entry which is preliminary data.</text>
</comment>
<name>A0ABV8UR69_9PROT</name>